<protein>
    <submittedName>
        <fullName evidence="2">Conjugal transfer protein TraD</fullName>
    </submittedName>
</protein>
<evidence type="ECO:0000313" key="2">
    <source>
        <dbReference type="EMBL" id="MCB4824542.1"/>
    </source>
</evidence>
<feature type="compositionally biased region" description="Low complexity" evidence="1">
    <location>
        <begin position="92"/>
        <end position="107"/>
    </location>
</feature>
<feature type="region of interest" description="Disordered" evidence="1">
    <location>
        <begin position="88"/>
        <end position="107"/>
    </location>
</feature>
<evidence type="ECO:0000256" key="1">
    <source>
        <dbReference type="SAM" id="MobiDB-lite"/>
    </source>
</evidence>
<keyword evidence="3" id="KW-1185">Reference proteome</keyword>
<dbReference type="Proteomes" id="UP001139311">
    <property type="component" value="Unassembled WGS sequence"/>
</dbReference>
<dbReference type="Pfam" id="PF06412">
    <property type="entry name" value="TraD"/>
    <property type="match status" value="1"/>
</dbReference>
<reference evidence="2" key="1">
    <citation type="submission" date="2021-10" db="EMBL/GenBank/DDBJ databases">
        <title>Roseicella aerolatum sp. nov., isolated from aerosols of e-waste dismantling site.</title>
        <authorList>
            <person name="Qin T."/>
        </authorList>
    </citation>
    <scope>NUCLEOTIDE SEQUENCE</scope>
    <source>
        <strain evidence="2">GB24</strain>
    </source>
</reference>
<name>A0A9X1LDB2_9PROT</name>
<dbReference type="AlphaFoldDB" id="A0A9X1LDB2"/>
<evidence type="ECO:0000313" key="3">
    <source>
        <dbReference type="Proteomes" id="UP001139311"/>
    </source>
</evidence>
<comment type="caution">
    <text evidence="2">The sequence shown here is derived from an EMBL/GenBank/DDBJ whole genome shotgun (WGS) entry which is preliminary data.</text>
</comment>
<organism evidence="2 3">
    <name type="scientific">Roseicella aerolata</name>
    <dbReference type="NCBI Taxonomy" id="2883479"/>
    <lineage>
        <taxon>Bacteria</taxon>
        <taxon>Pseudomonadati</taxon>
        <taxon>Pseudomonadota</taxon>
        <taxon>Alphaproteobacteria</taxon>
        <taxon>Acetobacterales</taxon>
        <taxon>Roseomonadaceae</taxon>
        <taxon>Roseicella</taxon>
    </lineage>
</organism>
<proteinExistence type="predicted"/>
<gene>
    <name evidence="2" type="ORF">LHA35_22695</name>
</gene>
<accession>A0A9X1LDB2</accession>
<dbReference type="EMBL" id="JAJAQI010000046">
    <property type="protein sequence ID" value="MCB4824542.1"/>
    <property type="molecule type" value="Genomic_DNA"/>
</dbReference>
<sequence length="107" mass="11637">MRNRIEAARARTDTRDWAKARRERTRHMIELGGLVAKAGLVELTDDDRATMLGTLLEAAAGLRGMGEDDPEHLRARWRRAGLRAFDADREAAAAAGTPGQEEGGASP</sequence>
<dbReference type="InterPro" id="IPR009444">
    <property type="entry name" value="Conjugal_tfr_TraD_a-type"/>
</dbReference>